<dbReference type="EMBL" id="JAGGKT010000023">
    <property type="protein sequence ID" value="MBP1934591.1"/>
    <property type="molecule type" value="Genomic_DNA"/>
</dbReference>
<comment type="caution">
    <text evidence="1">The sequence shown here is derived from an EMBL/GenBank/DDBJ whole genome shotgun (WGS) entry which is preliminary data.</text>
</comment>
<organism evidence="1 2">
    <name type="scientific">Ammoniphilus resinae</name>
    <dbReference type="NCBI Taxonomy" id="861532"/>
    <lineage>
        <taxon>Bacteria</taxon>
        <taxon>Bacillati</taxon>
        <taxon>Bacillota</taxon>
        <taxon>Bacilli</taxon>
        <taxon>Bacillales</taxon>
        <taxon>Paenibacillaceae</taxon>
        <taxon>Aneurinibacillus group</taxon>
        <taxon>Ammoniphilus</taxon>
    </lineage>
</organism>
<protein>
    <recommendedName>
        <fullName evidence="3">Ferritin-like diiron domain-containing protein</fullName>
    </recommendedName>
</protein>
<evidence type="ECO:0008006" key="3">
    <source>
        <dbReference type="Google" id="ProtNLM"/>
    </source>
</evidence>
<keyword evidence="2" id="KW-1185">Reference proteome</keyword>
<sequence length="72" mass="8549">MEHQSANDITNENLKEVLQESLEMENELMRRYLITAERVHNNAELVIRLRNFAEGNAKRTRQLLDEIDHICQ</sequence>
<name>A0ABS4GWE5_9BACL</name>
<reference evidence="1 2" key="1">
    <citation type="submission" date="2021-03" db="EMBL/GenBank/DDBJ databases">
        <title>Genomic Encyclopedia of Type Strains, Phase IV (KMG-IV): sequencing the most valuable type-strain genomes for metagenomic binning, comparative biology and taxonomic classification.</title>
        <authorList>
            <person name="Goeker M."/>
        </authorList>
    </citation>
    <scope>NUCLEOTIDE SEQUENCE [LARGE SCALE GENOMIC DNA]</scope>
    <source>
        <strain evidence="1 2">DSM 24738</strain>
    </source>
</reference>
<evidence type="ECO:0000313" key="1">
    <source>
        <dbReference type="EMBL" id="MBP1934591.1"/>
    </source>
</evidence>
<evidence type="ECO:0000313" key="2">
    <source>
        <dbReference type="Proteomes" id="UP001519343"/>
    </source>
</evidence>
<dbReference type="RefSeq" id="WP_209812581.1">
    <property type="nucleotide sequence ID" value="NZ_JAGGKT010000023.1"/>
</dbReference>
<accession>A0ABS4GWE5</accession>
<dbReference type="Proteomes" id="UP001519343">
    <property type="component" value="Unassembled WGS sequence"/>
</dbReference>
<gene>
    <name evidence="1" type="ORF">J2Z37_004611</name>
</gene>
<proteinExistence type="predicted"/>